<dbReference type="KEGG" id="roz:CBI38_04800"/>
<dbReference type="AlphaFoldDB" id="A0A2S2BQV3"/>
<dbReference type="EMBL" id="CP021354">
    <property type="protein sequence ID" value="AWK70985.1"/>
    <property type="molecule type" value="Genomic_DNA"/>
</dbReference>
<protein>
    <submittedName>
        <fullName evidence="9">Glycosyltransferase</fullName>
    </submittedName>
</protein>
<dbReference type="OrthoDB" id="9774600at2"/>
<evidence type="ECO:0000256" key="5">
    <source>
        <dbReference type="ARBA" id="ARBA00022989"/>
    </source>
</evidence>
<dbReference type="GO" id="GO:0016758">
    <property type="term" value="F:hexosyltransferase activity"/>
    <property type="evidence" value="ECO:0007669"/>
    <property type="project" value="InterPro"/>
</dbReference>
<feature type="transmembrane region" description="Helical" evidence="8">
    <location>
        <begin position="12"/>
        <end position="30"/>
    </location>
</feature>
<feature type="transmembrane region" description="Helical" evidence="8">
    <location>
        <begin position="92"/>
        <end position="113"/>
    </location>
</feature>
<accession>A0A2S2BQV3</accession>
<evidence type="ECO:0000313" key="9">
    <source>
        <dbReference type="EMBL" id="AWK70985.1"/>
    </source>
</evidence>
<keyword evidence="2" id="KW-1003">Cell membrane</keyword>
<feature type="transmembrane region" description="Helical" evidence="8">
    <location>
        <begin position="169"/>
        <end position="191"/>
    </location>
</feature>
<feature type="transmembrane region" description="Helical" evidence="8">
    <location>
        <begin position="288"/>
        <end position="307"/>
    </location>
</feature>
<comment type="similarity">
    <text evidence="7">Belongs to the glycosyltransferase 87 family.</text>
</comment>
<keyword evidence="10" id="KW-1185">Reference proteome</keyword>
<evidence type="ECO:0000256" key="7">
    <source>
        <dbReference type="ARBA" id="ARBA00024033"/>
    </source>
</evidence>
<proteinExistence type="inferred from homology"/>
<name>A0A2S2BQV3_9NOCA</name>
<evidence type="ECO:0000256" key="3">
    <source>
        <dbReference type="ARBA" id="ARBA00022679"/>
    </source>
</evidence>
<evidence type="ECO:0000256" key="6">
    <source>
        <dbReference type="ARBA" id="ARBA00023136"/>
    </source>
</evidence>
<feature type="transmembrane region" description="Helical" evidence="8">
    <location>
        <begin position="327"/>
        <end position="347"/>
    </location>
</feature>
<keyword evidence="3 9" id="KW-0808">Transferase</keyword>
<gene>
    <name evidence="9" type="ORF">CBI38_04800</name>
</gene>
<evidence type="ECO:0000256" key="4">
    <source>
        <dbReference type="ARBA" id="ARBA00022692"/>
    </source>
</evidence>
<keyword evidence="6 8" id="KW-0472">Membrane</keyword>
<evidence type="ECO:0000313" key="10">
    <source>
        <dbReference type="Proteomes" id="UP000245711"/>
    </source>
</evidence>
<dbReference type="RefSeq" id="WP_109326832.1">
    <property type="nucleotide sequence ID" value="NZ_CP021354.1"/>
</dbReference>
<feature type="transmembrane region" description="Helical" evidence="8">
    <location>
        <begin position="198"/>
        <end position="216"/>
    </location>
</feature>
<keyword evidence="5 8" id="KW-1133">Transmembrane helix</keyword>
<organism evidence="9 10">
    <name type="scientific">Rhodococcus oxybenzonivorans</name>
    <dbReference type="NCBI Taxonomy" id="1990687"/>
    <lineage>
        <taxon>Bacteria</taxon>
        <taxon>Bacillati</taxon>
        <taxon>Actinomycetota</taxon>
        <taxon>Actinomycetes</taxon>
        <taxon>Mycobacteriales</taxon>
        <taxon>Nocardiaceae</taxon>
        <taxon>Rhodococcus</taxon>
    </lineage>
</organism>
<evidence type="ECO:0000256" key="2">
    <source>
        <dbReference type="ARBA" id="ARBA00022475"/>
    </source>
</evidence>
<reference evidence="9 10" key="1">
    <citation type="submission" date="2017-05" db="EMBL/GenBank/DDBJ databases">
        <title>Isolation of Rhodococcus sp. S2-17 biodegrading of BP-3.</title>
        <authorList>
            <person name="Lee Y."/>
            <person name="Kim K.H."/>
            <person name="Chun B.H."/>
            <person name="Jung H.S."/>
            <person name="Jeon C.O."/>
        </authorList>
    </citation>
    <scope>NUCLEOTIDE SEQUENCE [LARGE SCALE GENOMIC DNA]</scope>
    <source>
        <strain evidence="9 10">S2-17</strain>
    </source>
</reference>
<comment type="subcellular location">
    <subcellularLocation>
        <location evidence="1">Cell membrane</location>
        <topology evidence="1">Multi-pass membrane protein</topology>
    </subcellularLocation>
</comment>
<dbReference type="Proteomes" id="UP000245711">
    <property type="component" value="Chromosome"/>
</dbReference>
<sequence length="407" mass="44124">MLRSDSKFRTYGFHAVAVLAAVFSLALVAYREYEAATGYLMDLSVFRDAGYAFLNGLPLYSADFPSSSGFRFIYAPFAAILFAPMAELDPAVLQVLWCALNIALVWWMLRVVFGKLDMRRPDLLALMSLGPVLLLEPMRSNFGFGQVNIILMALVVADCTGVIPRRFRGIAIGLAAAVKITPAAFLLVLLVRRDYRSIARAFAAILATIGLGFWLLPQSSVWFWTTEFFATGRAGPPDFFRNQALTGLIARLGVEGRLASVLWMACVVVVVAAVAWSAHRFTRSGEHVIALSIVALGSLLAAPFAVTHHWAYSILLVPILVAPRYRSWRPVVGAATLVFLIGPNYVLQSSSSGWVESTVREVVGSSQCLAGVVLLCAAVVAARSRTAVSTVTPVKPASQDVLEPARP</sequence>
<feature type="transmembrane region" description="Helical" evidence="8">
    <location>
        <begin position="142"/>
        <end position="163"/>
    </location>
</feature>
<dbReference type="GO" id="GO:0005886">
    <property type="term" value="C:plasma membrane"/>
    <property type="evidence" value="ECO:0007669"/>
    <property type="project" value="UniProtKB-SubCell"/>
</dbReference>
<dbReference type="Pfam" id="PF09594">
    <property type="entry name" value="GT87"/>
    <property type="match status" value="1"/>
</dbReference>
<evidence type="ECO:0000256" key="8">
    <source>
        <dbReference type="SAM" id="Phobius"/>
    </source>
</evidence>
<keyword evidence="4 8" id="KW-0812">Transmembrane</keyword>
<feature type="transmembrane region" description="Helical" evidence="8">
    <location>
        <begin position="258"/>
        <end position="276"/>
    </location>
</feature>
<dbReference type="InterPro" id="IPR018584">
    <property type="entry name" value="GT87"/>
</dbReference>
<evidence type="ECO:0000256" key="1">
    <source>
        <dbReference type="ARBA" id="ARBA00004651"/>
    </source>
</evidence>